<gene>
    <name evidence="2" type="ORF">LTR69_007102</name>
</gene>
<dbReference type="SUPFAM" id="SSF53300">
    <property type="entry name" value="vWA-like"/>
    <property type="match status" value="1"/>
</dbReference>
<name>A0ABR0J763_9EURO</name>
<comment type="caution">
    <text evidence="2">The sequence shown here is derived from an EMBL/GenBank/DDBJ whole genome shotgun (WGS) entry which is preliminary data.</text>
</comment>
<accession>A0ABR0J763</accession>
<dbReference type="InterPro" id="IPR032838">
    <property type="entry name" value="Vwaint_dom"/>
</dbReference>
<dbReference type="InterPro" id="IPR002035">
    <property type="entry name" value="VWF_A"/>
</dbReference>
<dbReference type="Pfam" id="PF14624">
    <property type="entry name" value="Vwaint"/>
    <property type="match status" value="1"/>
</dbReference>
<dbReference type="InterPro" id="IPR036465">
    <property type="entry name" value="vWFA_dom_sf"/>
</dbReference>
<dbReference type="Proteomes" id="UP001345691">
    <property type="component" value="Unassembled WGS sequence"/>
</dbReference>
<keyword evidence="3" id="KW-1185">Reference proteome</keyword>
<dbReference type="PANTHER" id="PTHR10579:SF156">
    <property type="entry name" value="VWFA DOMAIN-CONTAINING PROTEIN"/>
    <property type="match status" value="1"/>
</dbReference>
<proteinExistence type="predicted"/>
<reference evidence="2 3" key="1">
    <citation type="submission" date="2023-08" db="EMBL/GenBank/DDBJ databases">
        <title>Black Yeasts Isolated from many extreme environments.</title>
        <authorList>
            <person name="Coleine C."/>
            <person name="Stajich J.E."/>
            <person name="Selbmann L."/>
        </authorList>
    </citation>
    <scope>NUCLEOTIDE SEQUENCE [LARGE SCALE GENOMIC DNA]</scope>
    <source>
        <strain evidence="2 3">CCFEE 6328</strain>
    </source>
</reference>
<dbReference type="SUPFAM" id="SSF51294">
    <property type="entry name" value="Hedgehog/intein (Hint) domain"/>
    <property type="match status" value="1"/>
</dbReference>
<dbReference type="InterPro" id="IPR039510">
    <property type="entry name" value="Vint_dom"/>
</dbReference>
<dbReference type="Pfam" id="PF14623">
    <property type="entry name" value="Vint"/>
    <property type="match status" value="1"/>
</dbReference>
<dbReference type="PANTHER" id="PTHR10579">
    <property type="entry name" value="CALCIUM-ACTIVATED CHLORIDE CHANNEL REGULATOR"/>
    <property type="match status" value="1"/>
</dbReference>
<dbReference type="Pfam" id="PF13519">
    <property type="entry name" value="VWA_2"/>
    <property type="match status" value="1"/>
</dbReference>
<organism evidence="2 3">
    <name type="scientific">Exophiala sideris</name>
    <dbReference type="NCBI Taxonomy" id="1016849"/>
    <lineage>
        <taxon>Eukaryota</taxon>
        <taxon>Fungi</taxon>
        <taxon>Dikarya</taxon>
        <taxon>Ascomycota</taxon>
        <taxon>Pezizomycotina</taxon>
        <taxon>Eurotiomycetes</taxon>
        <taxon>Chaetothyriomycetidae</taxon>
        <taxon>Chaetothyriales</taxon>
        <taxon>Herpotrichiellaceae</taxon>
        <taxon>Exophiala</taxon>
    </lineage>
</organism>
<sequence length="789" mass="87442">MICKESTQGDTTSDDFIMVNRTYDLPHRPSTNAVDGDGDDADQQLAITMNPVHHGSDHLLVSIQPPRLSKDGLERVSCDIVLVIDVSGSMHAPASLPDVEDEDEKESTGLNILDLTKHAARTILRSLRDNDRLGIVTFSNDAKIVQELTPMTNLEKKATLKRIESLRPEYNTNLWAGVKTGLKLFEKATQVYNVQGMFVLTDGMPNHMCPPQGYVVKLREMIVKADTEHLTMPTIHTFGFGYKMRSELMQPIAEVGNGSYSFIPDAGMIGTVFVHAVANLFTTYATSVILNVEGVRDAVLRVVGYDDFEIFKSAYRLRLGNLQYGQSRELLIKCPDDSNKAKILLKLDYELADGRAKGTQCHTAIAKLTGIPQAYGEYHVYRATLCDFLSSLFPRKQNGEHNYISGEDALVEARHRLDSLILGIESLAGRRGAKPDGLIWSLLQDLKGDDPAGQVSKALETSAGKNYWMKWGRHYLPSLLHAHQRQLCNTFKDFGPSMYGKDSPMFIKYRDELDEAFNDLPPPKPSRPERVVPVYAPSGEQTGSRTIEHTAVASMKRFNNSDTPCFGGSCLVNIAAETKIPVKDLKPGMLVWTPAGARKVVAVVKTKVRNGGQLCRVGELLVTPWHPIKLGEEWIFPNAVADEVVPFTGHVYSVLLAPSERPDAYAIEVGGQVCVTLGHGIIGLNEDDVRGHPFFGDYRKVVRRLARLRVDQEGHVRCGGLKKSSRTGLAFGFMAPAGIRSKSKPLMSAVACRKDGCRTCFHGWEFLRDDAHLAVRHGKGNGWMDALWW</sequence>
<dbReference type="PROSITE" id="PS50234">
    <property type="entry name" value="VWFA"/>
    <property type="match status" value="1"/>
</dbReference>
<dbReference type="SMART" id="SM00327">
    <property type="entry name" value="VWA"/>
    <property type="match status" value="1"/>
</dbReference>
<evidence type="ECO:0000259" key="1">
    <source>
        <dbReference type="PROSITE" id="PS50234"/>
    </source>
</evidence>
<evidence type="ECO:0000313" key="2">
    <source>
        <dbReference type="EMBL" id="KAK5058105.1"/>
    </source>
</evidence>
<dbReference type="InterPro" id="IPR051266">
    <property type="entry name" value="CLCR"/>
</dbReference>
<feature type="domain" description="VWFA" evidence="1">
    <location>
        <begin position="79"/>
        <end position="277"/>
    </location>
</feature>
<protein>
    <recommendedName>
        <fullName evidence="1">VWFA domain-containing protein</fullName>
    </recommendedName>
</protein>
<evidence type="ECO:0000313" key="3">
    <source>
        <dbReference type="Proteomes" id="UP001345691"/>
    </source>
</evidence>
<dbReference type="Gene3D" id="3.40.50.410">
    <property type="entry name" value="von Willebrand factor, type A domain"/>
    <property type="match status" value="1"/>
</dbReference>
<dbReference type="EMBL" id="JAVRRF010000015">
    <property type="protein sequence ID" value="KAK5058105.1"/>
    <property type="molecule type" value="Genomic_DNA"/>
</dbReference>
<dbReference type="InterPro" id="IPR036844">
    <property type="entry name" value="Hint_dom_sf"/>
</dbReference>